<dbReference type="EMBL" id="ML213620">
    <property type="protein sequence ID" value="TFK35533.1"/>
    <property type="molecule type" value="Genomic_DNA"/>
</dbReference>
<keyword evidence="4" id="KW-1185">Reference proteome</keyword>
<evidence type="ECO:0000256" key="2">
    <source>
        <dbReference type="SAM" id="MobiDB-lite"/>
    </source>
</evidence>
<accession>A0A5C3LT25</accession>
<gene>
    <name evidence="3" type="ORF">BDQ12DRAFT_725821</name>
</gene>
<evidence type="ECO:0000313" key="4">
    <source>
        <dbReference type="Proteomes" id="UP000308652"/>
    </source>
</evidence>
<protein>
    <submittedName>
        <fullName evidence="3">Uncharacterized protein</fullName>
    </submittedName>
</protein>
<feature type="compositionally biased region" description="Low complexity" evidence="2">
    <location>
        <begin position="50"/>
        <end position="65"/>
    </location>
</feature>
<evidence type="ECO:0000256" key="1">
    <source>
        <dbReference type="SAM" id="Coils"/>
    </source>
</evidence>
<feature type="coiled-coil region" evidence="1">
    <location>
        <begin position="172"/>
        <end position="223"/>
    </location>
</feature>
<sequence length="392" mass="43818">MLKDLGAFDMQGTVGKDGKGVGVEDNKEDEEDEEDEEEEEEEEKDELDKTPAASSSSAKATAPRSTKLKIRVRPRQVKAALPQSPIPLSLQPPQALSLRVQLPVKIRCPRTRTPPIYTCRTPPLPPVASSSRIQLQDLAVRLPDPLPSSFGGAGSLVPFVAPTQVPDSLPSYKQLVAKVEVQEQELEVLRSKLCSFKAQRRVLDDAELKVSRLQEQNAHLESEGRRSAKEVPSHPTQLDSLVTELCDLRRELGSSVAEVARLERVLASRDRELHDFAKFEDFQHHEFAFLNEFSYSHFLGFAYCVCEHFISNHEVVDMVKVECQAIRGYLNTLGQLVGNETSALADSLRLVMRRLEGFADGLEKALERISLTQEEHFLPMRDGGVLSLEDRL</sequence>
<evidence type="ECO:0000313" key="3">
    <source>
        <dbReference type="EMBL" id="TFK35533.1"/>
    </source>
</evidence>
<feature type="region of interest" description="Disordered" evidence="2">
    <location>
        <begin position="1"/>
        <end position="71"/>
    </location>
</feature>
<proteinExistence type="predicted"/>
<keyword evidence="1" id="KW-0175">Coiled coil</keyword>
<feature type="compositionally biased region" description="Basic and acidic residues" evidence="2">
    <location>
        <begin position="16"/>
        <end position="25"/>
    </location>
</feature>
<dbReference type="Proteomes" id="UP000308652">
    <property type="component" value="Unassembled WGS sequence"/>
</dbReference>
<name>A0A5C3LT25_9AGAR</name>
<organism evidence="3 4">
    <name type="scientific">Crucibulum laeve</name>
    <dbReference type="NCBI Taxonomy" id="68775"/>
    <lineage>
        <taxon>Eukaryota</taxon>
        <taxon>Fungi</taxon>
        <taxon>Dikarya</taxon>
        <taxon>Basidiomycota</taxon>
        <taxon>Agaricomycotina</taxon>
        <taxon>Agaricomycetes</taxon>
        <taxon>Agaricomycetidae</taxon>
        <taxon>Agaricales</taxon>
        <taxon>Agaricineae</taxon>
        <taxon>Nidulariaceae</taxon>
        <taxon>Crucibulum</taxon>
    </lineage>
</organism>
<dbReference type="AlphaFoldDB" id="A0A5C3LT25"/>
<feature type="compositionally biased region" description="Acidic residues" evidence="2">
    <location>
        <begin position="26"/>
        <end position="45"/>
    </location>
</feature>
<reference evidence="3 4" key="1">
    <citation type="journal article" date="2019" name="Nat. Ecol. Evol.">
        <title>Megaphylogeny resolves global patterns of mushroom evolution.</title>
        <authorList>
            <person name="Varga T."/>
            <person name="Krizsan K."/>
            <person name="Foldi C."/>
            <person name="Dima B."/>
            <person name="Sanchez-Garcia M."/>
            <person name="Sanchez-Ramirez S."/>
            <person name="Szollosi G.J."/>
            <person name="Szarkandi J.G."/>
            <person name="Papp V."/>
            <person name="Albert L."/>
            <person name="Andreopoulos W."/>
            <person name="Angelini C."/>
            <person name="Antonin V."/>
            <person name="Barry K.W."/>
            <person name="Bougher N.L."/>
            <person name="Buchanan P."/>
            <person name="Buyck B."/>
            <person name="Bense V."/>
            <person name="Catcheside P."/>
            <person name="Chovatia M."/>
            <person name="Cooper J."/>
            <person name="Damon W."/>
            <person name="Desjardin D."/>
            <person name="Finy P."/>
            <person name="Geml J."/>
            <person name="Haridas S."/>
            <person name="Hughes K."/>
            <person name="Justo A."/>
            <person name="Karasinski D."/>
            <person name="Kautmanova I."/>
            <person name="Kiss B."/>
            <person name="Kocsube S."/>
            <person name="Kotiranta H."/>
            <person name="LaButti K.M."/>
            <person name="Lechner B.E."/>
            <person name="Liimatainen K."/>
            <person name="Lipzen A."/>
            <person name="Lukacs Z."/>
            <person name="Mihaltcheva S."/>
            <person name="Morgado L.N."/>
            <person name="Niskanen T."/>
            <person name="Noordeloos M.E."/>
            <person name="Ohm R.A."/>
            <person name="Ortiz-Santana B."/>
            <person name="Ovrebo C."/>
            <person name="Racz N."/>
            <person name="Riley R."/>
            <person name="Savchenko A."/>
            <person name="Shiryaev A."/>
            <person name="Soop K."/>
            <person name="Spirin V."/>
            <person name="Szebenyi C."/>
            <person name="Tomsovsky M."/>
            <person name="Tulloss R.E."/>
            <person name="Uehling J."/>
            <person name="Grigoriev I.V."/>
            <person name="Vagvolgyi C."/>
            <person name="Papp T."/>
            <person name="Martin F.M."/>
            <person name="Miettinen O."/>
            <person name="Hibbett D.S."/>
            <person name="Nagy L.G."/>
        </authorList>
    </citation>
    <scope>NUCLEOTIDE SEQUENCE [LARGE SCALE GENOMIC DNA]</scope>
    <source>
        <strain evidence="3 4">CBS 166.37</strain>
    </source>
</reference>